<dbReference type="RefSeq" id="WP_068831656.1">
    <property type="nucleotide sequence ID" value="NZ_JBHSMX010000003.1"/>
</dbReference>
<evidence type="ECO:0000313" key="1">
    <source>
        <dbReference type="EMBL" id="MFC5519405.1"/>
    </source>
</evidence>
<proteinExistence type="predicted"/>
<accession>A0ABW0Q3T9</accession>
<comment type="caution">
    <text evidence="1">The sequence shown here is derived from an EMBL/GenBank/DDBJ whole genome shotgun (WGS) entry which is preliminary data.</text>
</comment>
<protein>
    <submittedName>
        <fullName evidence="1">Uncharacterized protein</fullName>
    </submittedName>
</protein>
<keyword evidence="2" id="KW-1185">Reference proteome</keyword>
<gene>
    <name evidence="1" type="ORF">ACFPP7_00545</name>
</gene>
<name>A0ABW0Q3T9_9BURK</name>
<sequence length="137" mass="14776">MQLAMSDSNQKGGLSVPLFHCLFNSNGSITHFMHDFDVELYHSLPNLYAVCISDTSSKQKKITAGFLIKTSYSHQDSDFIGALTNVVSIDTGMNNLINERSSFLPARIGISGAPPSEDEMLRAIVTQALKHGVGGSA</sequence>
<dbReference type="EMBL" id="JBHSMX010000003">
    <property type="protein sequence ID" value="MFC5519405.1"/>
    <property type="molecule type" value="Genomic_DNA"/>
</dbReference>
<evidence type="ECO:0000313" key="2">
    <source>
        <dbReference type="Proteomes" id="UP001596084"/>
    </source>
</evidence>
<dbReference type="Proteomes" id="UP001596084">
    <property type="component" value="Unassembled WGS sequence"/>
</dbReference>
<reference evidence="2" key="1">
    <citation type="journal article" date="2019" name="Int. J. Syst. Evol. Microbiol.">
        <title>The Global Catalogue of Microorganisms (GCM) 10K type strain sequencing project: providing services to taxonomists for standard genome sequencing and annotation.</title>
        <authorList>
            <consortium name="The Broad Institute Genomics Platform"/>
            <consortium name="The Broad Institute Genome Sequencing Center for Infectious Disease"/>
            <person name="Wu L."/>
            <person name="Ma J."/>
        </authorList>
    </citation>
    <scope>NUCLEOTIDE SEQUENCE [LARGE SCALE GENOMIC DNA]</scope>
    <source>
        <strain evidence="2">CGMCC 4.7277</strain>
    </source>
</reference>
<organism evidence="1 2">
    <name type="scientific">Polaromonas jejuensis</name>
    <dbReference type="NCBI Taxonomy" id="457502"/>
    <lineage>
        <taxon>Bacteria</taxon>
        <taxon>Pseudomonadati</taxon>
        <taxon>Pseudomonadota</taxon>
        <taxon>Betaproteobacteria</taxon>
        <taxon>Burkholderiales</taxon>
        <taxon>Comamonadaceae</taxon>
        <taxon>Polaromonas</taxon>
    </lineage>
</organism>